<evidence type="ECO:0000313" key="3">
    <source>
        <dbReference type="Proteomes" id="UP001530315"/>
    </source>
</evidence>
<protein>
    <submittedName>
        <fullName evidence="2">Uncharacterized protein</fullName>
    </submittedName>
</protein>
<accession>A0ABD3QZI4</accession>
<reference evidence="2 3" key="1">
    <citation type="submission" date="2024-10" db="EMBL/GenBank/DDBJ databases">
        <title>Updated reference genomes for cyclostephanoid diatoms.</title>
        <authorList>
            <person name="Roberts W.R."/>
            <person name="Alverson A.J."/>
        </authorList>
    </citation>
    <scope>NUCLEOTIDE SEQUENCE [LARGE SCALE GENOMIC DNA]</scope>
    <source>
        <strain evidence="2 3">AJA276-08</strain>
    </source>
</reference>
<keyword evidence="3" id="KW-1185">Reference proteome</keyword>
<feature type="compositionally biased region" description="Basic and acidic residues" evidence="1">
    <location>
        <begin position="32"/>
        <end position="46"/>
    </location>
</feature>
<feature type="region of interest" description="Disordered" evidence="1">
    <location>
        <begin position="32"/>
        <end position="62"/>
    </location>
</feature>
<proteinExistence type="predicted"/>
<evidence type="ECO:0000256" key="1">
    <source>
        <dbReference type="SAM" id="MobiDB-lite"/>
    </source>
</evidence>
<dbReference type="EMBL" id="JALLAZ020000031">
    <property type="protein sequence ID" value="KAL3805469.1"/>
    <property type="molecule type" value="Genomic_DNA"/>
</dbReference>
<organism evidence="2 3">
    <name type="scientific">Stephanodiscus triporus</name>
    <dbReference type="NCBI Taxonomy" id="2934178"/>
    <lineage>
        <taxon>Eukaryota</taxon>
        <taxon>Sar</taxon>
        <taxon>Stramenopiles</taxon>
        <taxon>Ochrophyta</taxon>
        <taxon>Bacillariophyta</taxon>
        <taxon>Coscinodiscophyceae</taxon>
        <taxon>Thalassiosirophycidae</taxon>
        <taxon>Stephanodiscales</taxon>
        <taxon>Stephanodiscaceae</taxon>
        <taxon>Stephanodiscus</taxon>
    </lineage>
</organism>
<name>A0ABD3QZI4_9STRA</name>
<comment type="caution">
    <text evidence="2">The sequence shown here is derived from an EMBL/GenBank/DDBJ whole genome shotgun (WGS) entry which is preliminary data.</text>
</comment>
<gene>
    <name evidence="2" type="ORF">ACHAW5_007141</name>
</gene>
<dbReference type="Proteomes" id="UP001530315">
    <property type="component" value="Unassembled WGS sequence"/>
</dbReference>
<evidence type="ECO:0000313" key="2">
    <source>
        <dbReference type="EMBL" id="KAL3805469.1"/>
    </source>
</evidence>
<sequence>MKDPLPVPDQLEKQLSKCKTVRDADVYCKSREKTKEGGGWWRESEASHPSPDIGRTDDDDDGRRRAVTEIATAKAKLPPLPVPSK</sequence>
<dbReference type="AlphaFoldDB" id="A0ABD3QZI4"/>